<name>A0AAV6ZLL6_ENGPU</name>
<proteinExistence type="inferred from homology"/>
<evidence type="ECO:0000256" key="10">
    <source>
        <dbReference type="ARBA" id="ARBA00023224"/>
    </source>
</evidence>
<keyword evidence="3 12" id="KW-0812">Transmembrane</keyword>
<keyword evidence="6 12" id="KW-0472">Membrane</keyword>
<dbReference type="GO" id="GO:0007200">
    <property type="term" value="P:phospholipase C-activating G protein-coupled receptor signaling pathway"/>
    <property type="evidence" value="ECO:0007669"/>
    <property type="project" value="TreeGrafter"/>
</dbReference>
<keyword evidence="2" id="KW-1003">Cell membrane</keyword>
<dbReference type="GO" id="GO:0004930">
    <property type="term" value="F:G protein-coupled receptor activity"/>
    <property type="evidence" value="ECO:0007669"/>
    <property type="project" value="UniProtKB-KW"/>
</dbReference>
<feature type="transmembrane region" description="Helical" evidence="12">
    <location>
        <begin position="216"/>
        <end position="242"/>
    </location>
</feature>
<dbReference type="PANTHER" id="PTHR24225:SF0">
    <property type="entry name" value="N-FORMYL PEPTIDE RECEPTOR 2"/>
    <property type="match status" value="1"/>
</dbReference>
<comment type="caution">
    <text evidence="14">The sequence shown here is derived from an EMBL/GenBank/DDBJ whole genome shotgun (WGS) entry which is preliminary data.</text>
</comment>
<dbReference type="GO" id="GO:0004875">
    <property type="term" value="F:complement receptor activity"/>
    <property type="evidence" value="ECO:0007669"/>
    <property type="project" value="TreeGrafter"/>
</dbReference>
<dbReference type="GO" id="GO:0007204">
    <property type="term" value="P:positive regulation of cytosolic calcium ion concentration"/>
    <property type="evidence" value="ECO:0007669"/>
    <property type="project" value="TreeGrafter"/>
</dbReference>
<evidence type="ECO:0000313" key="14">
    <source>
        <dbReference type="EMBL" id="KAG8548240.1"/>
    </source>
</evidence>
<feature type="transmembrane region" description="Helical" evidence="12">
    <location>
        <begin position="179"/>
        <end position="204"/>
    </location>
</feature>
<evidence type="ECO:0000256" key="8">
    <source>
        <dbReference type="ARBA" id="ARBA00023170"/>
    </source>
</evidence>
<dbReference type="EMBL" id="WNYA01000460">
    <property type="protein sequence ID" value="KAG8548240.1"/>
    <property type="molecule type" value="Genomic_DNA"/>
</dbReference>
<keyword evidence="4 12" id="KW-1133">Transmembrane helix</keyword>
<dbReference type="InterPro" id="IPR000826">
    <property type="entry name" value="Formyl_rcpt-rel"/>
</dbReference>
<keyword evidence="9" id="KW-0325">Glycoprotein</keyword>
<dbReference type="Proteomes" id="UP000824782">
    <property type="component" value="Unassembled WGS sequence"/>
</dbReference>
<feature type="transmembrane region" description="Helical" evidence="12">
    <location>
        <begin position="55"/>
        <end position="79"/>
    </location>
</feature>
<keyword evidence="15" id="KW-1185">Reference proteome</keyword>
<gene>
    <name evidence="14" type="ORF">GDO81_025994</name>
</gene>
<evidence type="ECO:0000256" key="1">
    <source>
        <dbReference type="ARBA" id="ARBA00004651"/>
    </source>
</evidence>
<evidence type="ECO:0000256" key="4">
    <source>
        <dbReference type="ARBA" id="ARBA00022989"/>
    </source>
</evidence>
<evidence type="ECO:0000256" key="5">
    <source>
        <dbReference type="ARBA" id="ARBA00023040"/>
    </source>
</evidence>
<comment type="similarity">
    <text evidence="11">Belongs to the chemokine-like receptor (CMKLR) family.</text>
</comment>
<accession>A0AAV6ZLL6</accession>
<evidence type="ECO:0000259" key="13">
    <source>
        <dbReference type="PROSITE" id="PS50262"/>
    </source>
</evidence>
<dbReference type="PANTHER" id="PTHR24225">
    <property type="entry name" value="CHEMOTACTIC RECEPTOR"/>
    <property type="match status" value="1"/>
</dbReference>
<dbReference type="Gene3D" id="1.20.1070.10">
    <property type="entry name" value="Rhodopsin 7-helix transmembrane proteins"/>
    <property type="match status" value="1"/>
</dbReference>
<evidence type="ECO:0000256" key="2">
    <source>
        <dbReference type="ARBA" id="ARBA00022475"/>
    </source>
</evidence>
<evidence type="ECO:0000256" key="12">
    <source>
        <dbReference type="SAM" id="Phobius"/>
    </source>
</evidence>
<reference evidence="14" key="1">
    <citation type="thesis" date="2020" institute="ProQuest LLC" country="789 East Eisenhower Parkway, Ann Arbor, MI, USA">
        <title>Comparative Genomics and Chromosome Evolution.</title>
        <authorList>
            <person name="Mudd A.B."/>
        </authorList>
    </citation>
    <scope>NUCLEOTIDE SEQUENCE</scope>
    <source>
        <strain evidence="14">237g6f4</strain>
        <tissue evidence="14">Blood</tissue>
    </source>
</reference>
<keyword evidence="5" id="KW-0297">G-protein coupled receptor</keyword>
<dbReference type="InterPro" id="IPR017452">
    <property type="entry name" value="GPCR_Rhodpsn_7TM"/>
</dbReference>
<keyword evidence="7" id="KW-1015">Disulfide bond</keyword>
<comment type="subcellular location">
    <subcellularLocation>
        <location evidence="1">Cell membrane</location>
        <topology evidence="1">Multi-pass membrane protein</topology>
    </subcellularLocation>
</comment>
<organism evidence="14 15">
    <name type="scientific">Engystomops pustulosus</name>
    <name type="common">Tungara frog</name>
    <name type="synonym">Physalaemus pustulosus</name>
    <dbReference type="NCBI Taxonomy" id="76066"/>
    <lineage>
        <taxon>Eukaryota</taxon>
        <taxon>Metazoa</taxon>
        <taxon>Chordata</taxon>
        <taxon>Craniata</taxon>
        <taxon>Vertebrata</taxon>
        <taxon>Euteleostomi</taxon>
        <taxon>Amphibia</taxon>
        <taxon>Batrachia</taxon>
        <taxon>Anura</taxon>
        <taxon>Neobatrachia</taxon>
        <taxon>Hyloidea</taxon>
        <taxon>Leptodactylidae</taxon>
        <taxon>Leiuperinae</taxon>
        <taxon>Engystomops</taxon>
    </lineage>
</organism>
<evidence type="ECO:0000313" key="15">
    <source>
        <dbReference type="Proteomes" id="UP000824782"/>
    </source>
</evidence>
<evidence type="ECO:0000256" key="6">
    <source>
        <dbReference type="ARBA" id="ARBA00023136"/>
    </source>
</evidence>
<feature type="transmembrane region" description="Helical" evidence="12">
    <location>
        <begin position="20"/>
        <end position="43"/>
    </location>
</feature>
<dbReference type="Pfam" id="PF00001">
    <property type="entry name" value="7tm_1"/>
    <property type="match status" value="1"/>
</dbReference>
<dbReference type="AlphaFoldDB" id="A0AAV6ZLL6"/>
<evidence type="ECO:0000256" key="9">
    <source>
        <dbReference type="ARBA" id="ARBA00023180"/>
    </source>
</evidence>
<dbReference type="GO" id="GO:0006954">
    <property type="term" value="P:inflammatory response"/>
    <property type="evidence" value="ECO:0007669"/>
    <property type="project" value="TreeGrafter"/>
</dbReference>
<dbReference type="PROSITE" id="PS50262">
    <property type="entry name" value="G_PROTEIN_RECEP_F1_2"/>
    <property type="match status" value="1"/>
</dbReference>
<dbReference type="PRINTS" id="PR00237">
    <property type="entry name" value="GPCRRHODOPSN"/>
</dbReference>
<keyword evidence="10" id="KW-0807">Transducer</keyword>
<evidence type="ECO:0000256" key="11">
    <source>
        <dbReference type="ARBA" id="ARBA00025736"/>
    </source>
</evidence>
<sequence length="303" mass="35365">MNDSDNNCTSRRYNSTIQVYTLVVHVMVCVLGVTGNGLVIWFCSSKMEKTVNTMWILNLAIADFLFTFFLSLRITYLALGNQWPFGPFMCNLFWFLNNLNTGISVFQLMVISIDRCVCVYFPVWCKNHRTIRLAKITVLLIWIISFVFNIPYFFFQSTCNDRGKLYCGLSHDKTFKWKVVVRLIVLIVIFTIIVLCYAAIAVQVKRKHINLSSRPFKVFVAIIISFFICFFPYNIFLLLQIFEHQIVLEDIRTIKEIMRCLMTANSCINPILYIFIGQGFKERFCTSIHTVLRKAFTENVENI</sequence>
<evidence type="ECO:0000256" key="3">
    <source>
        <dbReference type="ARBA" id="ARBA00022692"/>
    </source>
</evidence>
<dbReference type="GO" id="GO:0005886">
    <property type="term" value="C:plasma membrane"/>
    <property type="evidence" value="ECO:0007669"/>
    <property type="project" value="UniProtKB-SubCell"/>
</dbReference>
<feature type="domain" description="G-protein coupled receptors family 1 profile" evidence="13">
    <location>
        <begin position="35"/>
        <end position="273"/>
    </location>
</feature>
<dbReference type="PRINTS" id="PR00526">
    <property type="entry name" value="FMETLEUPHER"/>
</dbReference>
<dbReference type="SUPFAM" id="SSF81321">
    <property type="entry name" value="Family A G protein-coupled receptor-like"/>
    <property type="match status" value="1"/>
</dbReference>
<evidence type="ECO:0000256" key="7">
    <source>
        <dbReference type="ARBA" id="ARBA00023157"/>
    </source>
</evidence>
<dbReference type="InterPro" id="IPR000276">
    <property type="entry name" value="GPCR_Rhodpsn"/>
</dbReference>
<feature type="transmembrane region" description="Helical" evidence="12">
    <location>
        <begin position="99"/>
        <end position="121"/>
    </location>
</feature>
<keyword evidence="8" id="KW-0675">Receptor</keyword>
<feature type="transmembrane region" description="Helical" evidence="12">
    <location>
        <begin position="133"/>
        <end position="155"/>
    </location>
</feature>
<protein>
    <recommendedName>
        <fullName evidence="13">G-protein coupled receptors family 1 profile domain-containing protein</fullName>
    </recommendedName>
</protein>